<dbReference type="PANTHER" id="PTHR22761">
    <property type="entry name" value="CHARGED MULTIVESICULAR BODY PROTEIN"/>
    <property type="match status" value="1"/>
</dbReference>
<reference evidence="1 2" key="1">
    <citation type="submission" date="2016-11" db="EMBL/GenBank/DDBJ databases">
        <title>The macronuclear genome of Stentor coeruleus: a giant cell with tiny introns.</title>
        <authorList>
            <person name="Slabodnick M."/>
            <person name="Ruby J.G."/>
            <person name="Reiff S.B."/>
            <person name="Swart E.C."/>
            <person name="Gosai S."/>
            <person name="Prabakaran S."/>
            <person name="Witkowska E."/>
            <person name="Larue G.E."/>
            <person name="Fisher S."/>
            <person name="Freeman R.M."/>
            <person name="Gunawardena J."/>
            <person name="Chu W."/>
            <person name="Stover N.A."/>
            <person name="Gregory B.D."/>
            <person name="Nowacki M."/>
            <person name="Derisi J."/>
            <person name="Roy S.W."/>
            <person name="Marshall W.F."/>
            <person name="Sood P."/>
        </authorList>
    </citation>
    <scope>NUCLEOTIDE SEQUENCE [LARGE SCALE GENOMIC DNA]</scope>
    <source>
        <strain evidence="1">WM001</strain>
    </source>
</reference>
<gene>
    <name evidence="1" type="ORF">SteCoe_22595</name>
</gene>
<organism evidence="1 2">
    <name type="scientific">Stentor coeruleus</name>
    <dbReference type="NCBI Taxonomy" id="5963"/>
    <lineage>
        <taxon>Eukaryota</taxon>
        <taxon>Sar</taxon>
        <taxon>Alveolata</taxon>
        <taxon>Ciliophora</taxon>
        <taxon>Postciliodesmatophora</taxon>
        <taxon>Heterotrichea</taxon>
        <taxon>Heterotrichida</taxon>
        <taxon>Stentoridae</taxon>
        <taxon>Stentor</taxon>
    </lineage>
</organism>
<dbReference type="EMBL" id="MPUH01000558">
    <property type="protein sequence ID" value="OMJ77763.1"/>
    <property type="molecule type" value="Genomic_DNA"/>
</dbReference>
<protein>
    <recommendedName>
        <fullName evidence="3">Charged multivesicular body protein 7</fullName>
    </recommendedName>
</protein>
<evidence type="ECO:0008006" key="3">
    <source>
        <dbReference type="Google" id="ProtNLM"/>
    </source>
</evidence>
<sequence length="395" mass="45188">MKTVEECLSELPEWQDDWKSHALFCAYDQDSSEEFIIVFWRRALLKIFDECLFGASAKIEDLKGLIHRKGRYPSGLDDIIKELTKREHLISVEELAQKAEYTTNSQYWSSWIGCRLKSMWKSPLSTSIVACPKKLAKLSETVTRLAKENSRNTFMMEELSKFLNISYEELDVIKNFMIVQGSALWFRENISGTQVDLLKIATGNQEKLIVKPEDSAIVTLNLTLNEIDFKIKELTSTKEILQSSILKELKLQNKINAKHFLIRRKLIEKRIEELYGCRLNIEEQLLNISSSLTNKTIISTLEHSNKALSSITPDIAEITKIVDTSKDNIDNVREMSNLLAEGSELNDEDLLREFESLDSIDSIELPSVPDKPIIAKRNPDKVEKVSQASKVILNS</sequence>
<keyword evidence="2" id="KW-1185">Reference proteome</keyword>
<accession>A0A1R2BLQ0</accession>
<comment type="caution">
    <text evidence="1">The sequence shown here is derived from an EMBL/GenBank/DDBJ whole genome shotgun (WGS) entry which is preliminary data.</text>
</comment>
<dbReference type="GO" id="GO:0032511">
    <property type="term" value="P:late endosome to vacuole transport via multivesicular body sorting pathway"/>
    <property type="evidence" value="ECO:0007669"/>
    <property type="project" value="TreeGrafter"/>
</dbReference>
<dbReference type="GO" id="GO:0005771">
    <property type="term" value="C:multivesicular body"/>
    <property type="evidence" value="ECO:0007669"/>
    <property type="project" value="TreeGrafter"/>
</dbReference>
<dbReference type="Proteomes" id="UP000187209">
    <property type="component" value="Unassembled WGS sequence"/>
</dbReference>
<dbReference type="AlphaFoldDB" id="A0A1R2BLQ0"/>
<name>A0A1R2BLQ0_9CILI</name>
<dbReference type="OrthoDB" id="10250120at2759"/>
<dbReference type="Pfam" id="PF03357">
    <property type="entry name" value="Snf7"/>
    <property type="match status" value="1"/>
</dbReference>
<dbReference type="Pfam" id="PF25880">
    <property type="entry name" value="WHD_CHMP7_1st"/>
    <property type="match status" value="1"/>
</dbReference>
<evidence type="ECO:0000313" key="2">
    <source>
        <dbReference type="Proteomes" id="UP000187209"/>
    </source>
</evidence>
<dbReference type="GO" id="GO:0006900">
    <property type="term" value="P:vesicle budding from membrane"/>
    <property type="evidence" value="ECO:0007669"/>
    <property type="project" value="TreeGrafter"/>
</dbReference>
<proteinExistence type="predicted"/>
<dbReference type="InterPro" id="IPR005024">
    <property type="entry name" value="Snf7_fam"/>
</dbReference>
<evidence type="ECO:0000313" key="1">
    <source>
        <dbReference type="EMBL" id="OMJ77763.1"/>
    </source>
</evidence>